<dbReference type="GO" id="GO:0006281">
    <property type="term" value="P:DNA repair"/>
    <property type="evidence" value="ECO:0007669"/>
    <property type="project" value="UniProtKB-KW"/>
</dbReference>
<evidence type="ECO:0000313" key="14">
    <source>
        <dbReference type="Proteomes" id="UP001301769"/>
    </source>
</evidence>
<evidence type="ECO:0000256" key="11">
    <source>
        <dbReference type="PIRSR" id="PIRSR610347-3"/>
    </source>
</evidence>
<comment type="subcellular location">
    <subcellularLocation>
        <location evidence="1">Nucleus</location>
    </subcellularLocation>
</comment>
<feature type="active site" description="Proton donor/acceptor" evidence="9">
    <location>
        <position position="519"/>
    </location>
</feature>
<dbReference type="Proteomes" id="UP001301769">
    <property type="component" value="Unassembled WGS sequence"/>
</dbReference>
<name>A0AAN7B4N1_9PEZI</name>
<dbReference type="SUPFAM" id="SSF56024">
    <property type="entry name" value="Phospholipase D/nuclease"/>
    <property type="match status" value="2"/>
</dbReference>
<proteinExistence type="inferred from homology"/>
<protein>
    <submittedName>
        <fullName evidence="13">Tyrosyl-DNA phosphodiesterase I</fullName>
    </submittedName>
</protein>
<dbReference type="GO" id="GO:0003697">
    <property type="term" value="F:single-stranded DNA binding"/>
    <property type="evidence" value="ECO:0007669"/>
    <property type="project" value="TreeGrafter"/>
</dbReference>
<evidence type="ECO:0000256" key="1">
    <source>
        <dbReference type="ARBA" id="ARBA00004123"/>
    </source>
</evidence>
<evidence type="ECO:0000256" key="5">
    <source>
        <dbReference type="ARBA" id="ARBA00022801"/>
    </source>
</evidence>
<dbReference type="CDD" id="cd09194">
    <property type="entry name" value="PLDc_yTdp1_1"/>
    <property type="match status" value="1"/>
</dbReference>
<evidence type="ECO:0000256" key="2">
    <source>
        <dbReference type="ARBA" id="ARBA00010205"/>
    </source>
</evidence>
<dbReference type="PANTHER" id="PTHR12415:SF0">
    <property type="entry name" value="TYROSYL-DNA PHOSPHODIESTERASE 1"/>
    <property type="match status" value="1"/>
</dbReference>
<dbReference type="InterPro" id="IPR010347">
    <property type="entry name" value="Tdp1"/>
</dbReference>
<dbReference type="Pfam" id="PF06087">
    <property type="entry name" value="Tyr-DNA_phospho"/>
    <property type="match status" value="1"/>
</dbReference>
<reference evidence="13" key="2">
    <citation type="submission" date="2023-05" db="EMBL/GenBank/DDBJ databases">
        <authorList>
            <consortium name="Lawrence Berkeley National Laboratory"/>
            <person name="Steindorff A."/>
            <person name="Hensen N."/>
            <person name="Bonometti L."/>
            <person name="Westerberg I."/>
            <person name="Brannstrom I.O."/>
            <person name="Guillou S."/>
            <person name="Cros-Aarteil S."/>
            <person name="Calhoun S."/>
            <person name="Haridas S."/>
            <person name="Kuo A."/>
            <person name="Mondo S."/>
            <person name="Pangilinan J."/>
            <person name="Riley R."/>
            <person name="Labutti K."/>
            <person name="Andreopoulos B."/>
            <person name="Lipzen A."/>
            <person name="Chen C."/>
            <person name="Yanf M."/>
            <person name="Daum C."/>
            <person name="Ng V."/>
            <person name="Clum A."/>
            <person name="Ohm R."/>
            <person name="Martin F."/>
            <person name="Silar P."/>
            <person name="Natvig D."/>
            <person name="Lalanne C."/>
            <person name="Gautier V."/>
            <person name="Ament-Velasquez S.L."/>
            <person name="Kruys A."/>
            <person name="Hutchinson M.I."/>
            <person name="Powell A.J."/>
            <person name="Barry K."/>
            <person name="Miller A.N."/>
            <person name="Grigoriev I.V."/>
            <person name="Debuchy R."/>
            <person name="Gladieux P."/>
            <person name="Thoren M.H."/>
            <person name="Johannesson H."/>
        </authorList>
    </citation>
    <scope>NUCLEOTIDE SEQUENCE</scope>
    <source>
        <strain evidence="13">PSN293</strain>
    </source>
</reference>
<dbReference type="CDD" id="cd09123">
    <property type="entry name" value="PLDc_Tdp1_2"/>
    <property type="match status" value="1"/>
</dbReference>
<keyword evidence="6" id="KW-0269">Exonuclease</keyword>
<evidence type="ECO:0000256" key="9">
    <source>
        <dbReference type="PIRSR" id="PIRSR610347-1"/>
    </source>
</evidence>
<evidence type="ECO:0000256" key="3">
    <source>
        <dbReference type="ARBA" id="ARBA00022722"/>
    </source>
</evidence>
<feature type="active site" description="Nucleophile" evidence="9">
    <location>
        <position position="212"/>
    </location>
</feature>
<feature type="compositionally biased region" description="Basic and acidic residues" evidence="12">
    <location>
        <begin position="1"/>
        <end position="11"/>
    </location>
</feature>
<gene>
    <name evidence="13" type="ORF">QBC37DRAFT_429761</name>
</gene>
<keyword evidence="4" id="KW-0227">DNA damage</keyword>
<accession>A0AAN7B4N1</accession>
<evidence type="ECO:0000313" key="13">
    <source>
        <dbReference type="EMBL" id="KAK4209857.1"/>
    </source>
</evidence>
<comment type="caution">
    <text evidence="13">The sequence shown here is derived from an EMBL/GenBank/DDBJ whole genome shotgun (WGS) entry which is preliminary data.</text>
</comment>
<organism evidence="13 14">
    <name type="scientific">Rhypophila decipiens</name>
    <dbReference type="NCBI Taxonomy" id="261697"/>
    <lineage>
        <taxon>Eukaryota</taxon>
        <taxon>Fungi</taxon>
        <taxon>Dikarya</taxon>
        <taxon>Ascomycota</taxon>
        <taxon>Pezizomycotina</taxon>
        <taxon>Sordariomycetes</taxon>
        <taxon>Sordariomycetidae</taxon>
        <taxon>Sordariales</taxon>
        <taxon>Naviculisporaceae</taxon>
        <taxon>Rhypophila</taxon>
    </lineage>
</organism>
<reference evidence="13" key="1">
    <citation type="journal article" date="2023" name="Mol. Phylogenet. Evol.">
        <title>Genome-scale phylogeny and comparative genomics of the fungal order Sordariales.</title>
        <authorList>
            <person name="Hensen N."/>
            <person name="Bonometti L."/>
            <person name="Westerberg I."/>
            <person name="Brannstrom I.O."/>
            <person name="Guillou S."/>
            <person name="Cros-Aarteil S."/>
            <person name="Calhoun S."/>
            <person name="Haridas S."/>
            <person name="Kuo A."/>
            <person name="Mondo S."/>
            <person name="Pangilinan J."/>
            <person name="Riley R."/>
            <person name="LaButti K."/>
            <person name="Andreopoulos B."/>
            <person name="Lipzen A."/>
            <person name="Chen C."/>
            <person name="Yan M."/>
            <person name="Daum C."/>
            <person name="Ng V."/>
            <person name="Clum A."/>
            <person name="Steindorff A."/>
            <person name="Ohm R.A."/>
            <person name="Martin F."/>
            <person name="Silar P."/>
            <person name="Natvig D.O."/>
            <person name="Lalanne C."/>
            <person name="Gautier V."/>
            <person name="Ament-Velasquez S.L."/>
            <person name="Kruys A."/>
            <person name="Hutchinson M.I."/>
            <person name="Powell A.J."/>
            <person name="Barry K."/>
            <person name="Miller A.N."/>
            <person name="Grigoriev I.V."/>
            <person name="Debuchy R."/>
            <person name="Gladieux P."/>
            <person name="Hiltunen Thoren M."/>
            <person name="Johannesson H."/>
        </authorList>
    </citation>
    <scope>NUCLEOTIDE SEQUENCE</scope>
    <source>
        <strain evidence="13">PSN293</strain>
    </source>
</reference>
<evidence type="ECO:0000256" key="7">
    <source>
        <dbReference type="ARBA" id="ARBA00023204"/>
    </source>
</evidence>
<evidence type="ECO:0000256" key="4">
    <source>
        <dbReference type="ARBA" id="ARBA00022763"/>
    </source>
</evidence>
<dbReference type="EMBL" id="MU858192">
    <property type="protein sequence ID" value="KAK4209857.1"/>
    <property type="molecule type" value="Genomic_DNA"/>
</dbReference>
<dbReference type="AlphaFoldDB" id="A0AAN7B4N1"/>
<evidence type="ECO:0000256" key="6">
    <source>
        <dbReference type="ARBA" id="ARBA00022839"/>
    </source>
</evidence>
<feature type="region of interest" description="Disordered" evidence="12">
    <location>
        <begin position="1"/>
        <end position="105"/>
    </location>
</feature>
<feature type="binding site" evidence="10">
    <location>
        <position position="214"/>
    </location>
    <ligand>
        <name>substrate</name>
    </ligand>
</feature>
<keyword evidence="5" id="KW-0378">Hydrolase</keyword>
<feature type="site" description="Interaction with DNA" evidence="11">
    <location>
        <position position="550"/>
    </location>
</feature>
<dbReference type="Gene3D" id="3.30.870.10">
    <property type="entry name" value="Endonuclease Chain A"/>
    <property type="match status" value="2"/>
</dbReference>
<dbReference type="GO" id="GO:0005634">
    <property type="term" value="C:nucleus"/>
    <property type="evidence" value="ECO:0007669"/>
    <property type="project" value="UniProtKB-SubCell"/>
</dbReference>
<feature type="binding site" evidence="10">
    <location>
        <position position="521"/>
    </location>
    <ligand>
        <name>substrate</name>
    </ligand>
</feature>
<evidence type="ECO:0000256" key="12">
    <source>
        <dbReference type="SAM" id="MobiDB-lite"/>
    </source>
</evidence>
<feature type="compositionally biased region" description="Polar residues" evidence="12">
    <location>
        <begin position="76"/>
        <end position="87"/>
    </location>
</feature>
<dbReference type="GO" id="GO:0017005">
    <property type="term" value="F:3'-tyrosyl-DNA phosphodiesterase activity"/>
    <property type="evidence" value="ECO:0007669"/>
    <property type="project" value="TreeGrafter"/>
</dbReference>
<dbReference type="GO" id="GO:0004527">
    <property type="term" value="F:exonuclease activity"/>
    <property type="evidence" value="ECO:0007669"/>
    <property type="project" value="UniProtKB-KW"/>
</dbReference>
<keyword evidence="14" id="KW-1185">Reference proteome</keyword>
<dbReference type="FunFam" id="3.30.870.10:FF:000038">
    <property type="entry name" value="Probable tyrosyl-DNA phosphodiesterase"/>
    <property type="match status" value="1"/>
</dbReference>
<dbReference type="GO" id="GO:0003690">
    <property type="term" value="F:double-stranded DNA binding"/>
    <property type="evidence" value="ECO:0007669"/>
    <property type="project" value="TreeGrafter"/>
</dbReference>
<sequence length="650" mass="71542">MERPAKRRAPDDAGQNRAPTSLTRSISPPGPSKLKRARISEPAAQDEEETSSEAEDKAQDDDDETSSEAEDDTPLRASSSKPTSTEATKPKQDKPGPTTQKVFQSPFQLTKIIPIHTKHDYPPEYNIETVSLHDLLSDPLISELWEFNYLHDIDFLMSHLDPDVRHLVQVHVVHGFWKKEDANRLALQEQASQYENVTLHAAFMPEMFGTHHSKMMILLRRDDTAQVVIHTANMIARDWGGMTQAVWRSPMLPLLKKSTTPTTAERGNNDGQQGKLEIGSGERFKVDFLNYLLSYEKRRPTCRGIIEELRKYDFSAVRGALVGSVPGRHGIHGHDDGSETLWGWAAMKQALKAVPIQAGKAKAEIAIQVSSIATLGPTDNWLSGTLFEAFCAGKVTTTQSSQSDSARSVGSKMMGFLGKSQQLGAASKPGFKVIFPTADEIRSSLDGYNSGGSIHTKISSAQQKKQLLYLKPMFYHWGNEPPPSPPPPGPSMVKTGGTEGSTEVAVGVMNAGRNRAAPHIKTYIRYSNLISDTTNNVDIEWALLTSANLSKQAWGEAPSSSGEMRIASYELGVLVWPALFTQGAVMRGTFLTDTPTPSSSMRPEEAAAAAVVGLRLPYSLPLRKYGQDEIPWVAAASYDEPDWRGVYWRD</sequence>
<evidence type="ECO:0000256" key="10">
    <source>
        <dbReference type="PIRSR" id="PIRSR610347-2"/>
    </source>
</evidence>
<keyword evidence="3" id="KW-0540">Nuclease</keyword>
<feature type="compositionally biased region" description="Polar residues" evidence="12">
    <location>
        <begin position="17"/>
        <end position="26"/>
    </location>
</feature>
<comment type="similarity">
    <text evidence="2">Belongs to the tyrosyl-DNA phosphodiesterase family.</text>
</comment>
<keyword evidence="7" id="KW-0234">DNA repair</keyword>
<dbReference type="PANTHER" id="PTHR12415">
    <property type="entry name" value="TYROSYL-DNA PHOSPHODIESTERASE 1"/>
    <property type="match status" value="1"/>
</dbReference>
<feature type="compositionally biased region" description="Acidic residues" evidence="12">
    <location>
        <begin position="44"/>
        <end position="72"/>
    </location>
</feature>
<keyword evidence="8" id="KW-0539">Nucleus</keyword>
<evidence type="ECO:0000256" key="8">
    <source>
        <dbReference type="ARBA" id="ARBA00023242"/>
    </source>
</evidence>